<dbReference type="PROSITE" id="PS00141">
    <property type="entry name" value="ASP_PROTEASE"/>
    <property type="match status" value="4"/>
</dbReference>
<dbReference type="InterPro" id="IPR037485">
    <property type="entry name" value="PEX22"/>
</dbReference>
<sequence length="1126" mass="122763">MSNNKKSVFPPWVLRLIGITSLATAIISFAIYWLKKYPPRRKITSNETVLWNPSSDVSMYAFHEKSLQLLERLSYLYEIYLIIHVNSEEERNHIQTLLENSQGNIFAKSGGCIDYRKIIYCSEEEGKMHIIRHIESSVHIEGGWEQDDGEEIVKKLKPFMNKIIWITTKARKDPLKHEENRSGLGHNIELAEKLLDTSVAPLAAIKLSIVQEDISLIQQSKKKRDVIPVIPLYNANAREYLINLSVGTPIQSFNVTLDTGSSDIWLPSSECPKSICSHSRFTESKSSTLSETNQTFYVQYGSGSAKGVVAYDTVTIGNLSCPNQVLGLASFTTGISNGILGLGFSGLMTTAQGDLFITNLIKHNIIREPVFSIYLNRQDENGYTGEIVMGGYETSRFTGQLSFLPVIQYDSSGKANIGQYYEPIDKTPNSFRYWTVPGQAVSVVQSDGTAVYETQLNELQPAILDTGTTLSYLPGHIVIEILKSITSYYKPLKLNDDSIQAYQVNCSDFLDQRTLWLYFQFSTAPNHFTAKPAVIRVPLREMVLPQDTTNIKTAKTCLFGMAPISTESLSSTGWILGQTVLRSAYVVHDMLGLQVGIGAAANGYDFPTVDQVTNNSNIIAKLSDTIYSIILMIFQIFPTTSNEKRILRVPLERRSRPDPIISAQMEKFGKRDSYMTSLYNDLGSQYLINIGIGTPVQNFTVTLDTGSADLWVPGKSCPTTDCPNTLFDPSASSTYASLDKAFILTYGIGSVNGTYVTDSVTIAGATVTKQQFGLASDTKQILTNPSTITVSTAAKLTKRGDTETANGILGLGYPRLTGSYSRGQGTYNPFVFNLAAQDIISDPVFSIYLNNGDADGWVGEIIFGGVDQTKFKGNLTYLPVVSYSSVSSKNKRTTLSNDGNYYWMVGAQGIAVTNTNSTSTSSSTTTTSNTTTNSIVNSNAAVSISFNTTSAFILDTGTTLTYLPKSMAEKVINAIAGSGSYSVDSSSGTYLVDCSVANANTQLELIMSDENKNPISLSVPASQLVIALDGQTAATSKSCLFGIAPLDSNSGNMYLVGDSVLRSAYMAFDMGSNKVGIAAAVGLNGNVQSSSFSFSTGDSSSASLIKYQPMTMIAFISCLVVFFLNY</sequence>
<dbReference type="Pfam" id="PF22978">
    <property type="entry name" value="HAD_Pex22"/>
    <property type="match status" value="1"/>
</dbReference>
<evidence type="ECO:0000259" key="14">
    <source>
        <dbReference type="PROSITE" id="PS51767"/>
    </source>
</evidence>
<dbReference type="PROSITE" id="PS51767">
    <property type="entry name" value="PEPTIDASE_A1"/>
    <property type="match status" value="2"/>
</dbReference>
<evidence type="ECO:0000256" key="1">
    <source>
        <dbReference type="ARBA" id="ARBA00001130"/>
    </source>
</evidence>
<evidence type="ECO:0000256" key="2">
    <source>
        <dbReference type="ARBA" id="ARBA00007447"/>
    </source>
</evidence>
<feature type="transmembrane region" description="Helical" evidence="13">
    <location>
        <begin position="12"/>
        <end position="34"/>
    </location>
</feature>
<dbReference type="InterPro" id="IPR001461">
    <property type="entry name" value="Aspartic_peptidase_A1"/>
</dbReference>
<evidence type="ECO:0000256" key="12">
    <source>
        <dbReference type="RuleBase" id="RU000454"/>
    </source>
</evidence>
<dbReference type="InterPro" id="IPR021109">
    <property type="entry name" value="Peptidase_aspartic_dom_sf"/>
</dbReference>
<evidence type="ECO:0000256" key="4">
    <source>
        <dbReference type="ARBA" id="ARBA00022670"/>
    </source>
</evidence>
<keyword evidence="8" id="KW-0865">Zymogen</keyword>
<protein>
    <recommendedName>
        <fullName evidence="3">rhizopuspepsin</fullName>
        <ecNumber evidence="3">3.4.23.21</ecNumber>
    </recommendedName>
</protein>
<evidence type="ECO:0000256" key="8">
    <source>
        <dbReference type="ARBA" id="ARBA00023145"/>
    </source>
</evidence>
<evidence type="ECO:0000313" key="15">
    <source>
        <dbReference type="EMBL" id="KAG1554254.1"/>
    </source>
</evidence>
<keyword evidence="6 12" id="KW-0064">Aspartyl protease</keyword>
<dbReference type="Pfam" id="PF00026">
    <property type="entry name" value="Asp"/>
    <property type="match status" value="2"/>
</dbReference>
<feature type="active site" evidence="10">
    <location>
        <position position="955"/>
    </location>
</feature>
<feature type="domain" description="Peptidase A1" evidence="14">
    <location>
        <begin position="240"/>
        <end position="598"/>
    </location>
</feature>
<evidence type="ECO:0000256" key="10">
    <source>
        <dbReference type="PIRSR" id="PIRSR601461-1"/>
    </source>
</evidence>
<dbReference type="SUPFAM" id="SSF50630">
    <property type="entry name" value="Acid proteases"/>
    <property type="match status" value="2"/>
</dbReference>
<dbReference type="InterPro" id="IPR033121">
    <property type="entry name" value="PEPTIDASE_A1"/>
</dbReference>
<evidence type="ECO:0000256" key="5">
    <source>
        <dbReference type="ARBA" id="ARBA00022729"/>
    </source>
</evidence>
<evidence type="ECO:0000256" key="3">
    <source>
        <dbReference type="ARBA" id="ARBA00013205"/>
    </source>
</evidence>
<dbReference type="EC" id="3.4.23.21" evidence="3"/>
<dbReference type="Gene3D" id="2.40.70.10">
    <property type="entry name" value="Acid Proteases"/>
    <property type="match status" value="4"/>
</dbReference>
<evidence type="ECO:0000313" key="16">
    <source>
        <dbReference type="Proteomes" id="UP000717996"/>
    </source>
</evidence>
<dbReference type="GO" id="GO:0006508">
    <property type="term" value="P:proteolysis"/>
    <property type="evidence" value="ECO:0007669"/>
    <property type="project" value="UniProtKB-KW"/>
</dbReference>
<keyword evidence="5" id="KW-0732">Signal</keyword>
<evidence type="ECO:0000256" key="11">
    <source>
        <dbReference type="PIRSR" id="PIRSR601461-2"/>
    </source>
</evidence>
<comment type="caution">
    <text evidence="15">The sequence shown here is derived from an EMBL/GenBank/DDBJ whole genome shotgun (WGS) entry which is preliminary data.</text>
</comment>
<name>A0A9P6YPX2_RHIOR</name>
<evidence type="ECO:0000256" key="6">
    <source>
        <dbReference type="ARBA" id="ARBA00022750"/>
    </source>
</evidence>
<dbReference type="PRINTS" id="PR00792">
    <property type="entry name" value="PEPSIN"/>
</dbReference>
<keyword evidence="13" id="KW-0812">Transmembrane</keyword>
<dbReference type="InterPro" id="IPR034164">
    <property type="entry name" value="Pepsin-like_dom"/>
</dbReference>
<keyword evidence="13" id="KW-1133">Transmembrane helix</keyword>
<dbReference type="GO" id="GO:0004190">
    <property type="term" value="F:aspartic-type endopeptidase activity"/>
    <property type="evidence" value="ECO:0007669"/>
    <property type="project" value="UniProtKB-KW"/>
</dbReference>
<evidence type="ECO:0000256" key="13">
    <source>
        <dbReference type="SAM" id="Phobius"/>
    </source>
</evidence>
<organism evidence="15 16">
    <name type="scientific">Rhizopus oryzae</name>
    <name type="common">Mucormycosis agent</name>
    <name type="synonym">Rhizopus arrhizus var. delemar</name>
    <dbReference type="NCBI Taxonomy" id="64495"/>
    <lineage>
        <taxon>Eukaryota</taxon>
        <taxon>Fungi</taxon>
        <taxon>Fungi incertae sedis</taxon>
        <taxon>Mucoromycota</taxon>
        <taxon>Mucoromycotina</taxon>
        <taxon>Mucoromycetes</taxon>
        <taxon>Mucorales</taxon>
        <taxon>Mucorineae</taxon>
        <taxon>Rhizopodaceae</taxon>
        <taxon>Rhizopus</taxon>
    </lineage>
</organism>
<dbReference type="FunFam" id="2.40.70.10:FF:000008">
    <property type="entry name" value="Cathepsin D"/>
    <property type="match status" value="2"/>
</dbReference>
<accession>A0A9P6YPX2</accession>
<evidence type="ECO:0000256" key="7">
    <source>
        <dbReference type="ARBA" id="ARBA00022801"/>
    </source>
</evidence>
<dbReference type="AlphaFoldDB" id="A0A9P6YPX2"/>
<dbReference type="OrthoDB" id="771136at2759"/>
<evidence type="ECO:0000256" key="9">
    <source>
        <dbReference type="ARBA" id="ARBA00023157"/>
    </source>
</evidence>
<keyword evidence="7 12" id="KW-0378">Hydrolase</keyword>
<keyword evidence="9 11" id="KW-1015">Disulfide bond</keyword>
<dbReference type="GO" id="GO:0007031">
    <property type="term" value="P:peroxisome organization"/>
    <property type="evidence" value="ECO:0007669"/>
    <property type="project" value="InterPro"/>
</dbReference>
<feature type="active site" evidence="10">
    <location>
        <position position="704"/>
    </location>
</feature>
<keyword evidence="4 12" id="KW-0645">Protease</keyword>
<comment type="similarity">
    <text evidence="2 12">Belongs to the peptidase A1 family.</text>
</comment>
<dbReference type="Proteomes" id="UP000717996">
    <property type="component" value="Unassembled WGS sequence"/>
</dbReference>
<feature type="domain" description="Peptidase A1" evidence="14">
    <location>
        <begin position="686"/>
        <end position="1078"/>
    </location>
</feature>
<dbReference type="PANTHER" id="PTHR47966:SF65">
    <property type="entry name" value="ASPARTIC-TYPE ENDOPEPTIDASE"/>
    <property type="match status" value="1"/>
</dbReference>
<dbReference type="InterPro" id="IPR001969">
    <property type="entry name" value="Aspartic_peptidase_AS"/>
</dbReference>
<reference evidence="15" key="1">
    <citation type="journal article" date="2020" name="Microb. Genom.">
        <title>Genetic diversity of clinical and environmental Mucorales isolates obtained from an investigation of mucormycosis cases among solid organ transplant recipients.</title>
        <authorList>
            <person name="Nguyen M.H."/>
            <person name="Kaul D."/>
            <person name="Muto C."/>
            <person name="Cheng S.J."/>
            <person name="Richter R.A."/>
            <person name="Bruno V.M."/>
            <person name="Liu G."/>
            <person name="Beyhan S."/>
            <person name="Sundermann A.J."/>
            <person name="Mounaud S."/>
            <person name="Pasculle A.W."/>
            <person name="Nierman W.C."/>
            <person name="Driscoll E."/>
            <person name="Cumbie R."/>
            <person name="Clancy C.J."/>
            <person name="Dupont C.L."/>
        </authorList>
    </citation>
    <scope>NUCLEOTIDE SEQUENCE</scope>
    <source>
        <strain evidence="15">GL16</strain>
    </source>
</reference>
<comment type="catalytic activity">
    <reaction evidence="1">
        <text>Hydrolysis of proteins with broad specificity similar to that of pepsin A, preferring hydrophobic residues at P1 and P1'. Clots milk and activates trypsinogen. Does not cleave 4-Gln-|-His-5, but does cleave 10-His-|-Leu-11 and 12-Val-|-Glu-13 in B chain of insulin.</text>
        <dbReference type="EC" id="3.4.23.21"/>
    </reaction>
</comment>
<keyword evidence="13" id="KW-0472">Membrane</keyword>
<dbReference type="CDD" id="cd05471">
    <property type="entry name" value="pepsin_like"/>
    <property type="match status" value="2"/>
</dbReference>
<proteinExistence type="inferred from homology"/>
<feature type="disulfide bond" evidence="11">
    <location>
        <begin position="717"/>
        <end position="722"/>
    </location>
</feature>
<dbReference type="PANTHER" id="PTHR47966">
    <property type="entry name" value="BETA-SITE APP-CLEAVING ENZYME, ISOFORM A-RELATED"/>
    <property type="match status" value="1"/>
</dbReference>
<dbReference type="EMBL" id="JAANIT010000003">
    <property type="protein sequence ID" value="KAG1554254.1"/>
    <property type="molecule type" value="Genomic_DNA"/>
</dbReference>
<gene>
    <name evidence="15" type="ORF">G6F51_000054</name>
</gene>